<evidence type="ECO:0000313" key="3">
    <source>
        <dbReference type="Proteomes" id="UP000076842"/>
    </source>
</evidence>
<dbReference type="Pfam" id="PF18759">
    <property type="entry name" value="Plavaka"/>
    <property type="match status" value="1"/>
</dbReference>
<keyword evidence="3" id="KW-1185">Reference proteome</keyword>
<evidence type="ECO:0000313" key="2">
    <source>
        <dbReference type="EMBL" id="KZT55787.1"/>
    </source>
</evidence>
<protein>
    <submittedName>
        <fullName evidence="2">Uncharacterized protein</fullName>
    </submittedName>
</protein>
<dbReference type="Proteomes" id="UP000076842">
    <property type="component" value="Unassembled WGS sequence"/>
</dbReference>
<evidence type="ECO:0000256" key="1">
    <source>
        <dbReference type="SAM" id="MobiDB-lite"/>
    </source>
</evidence>
<dbReference type="InParanoid" id="A0A165EYF7"/>
<proteinExistence type="predicted"/>
<feature type="compositionally biased region" description="Acidic residues" evidence="1">
    <location>
        <begin position="759"/>
        <end position="777"/>
    </location>
</feature>
<organism evidence="2 3">
    <name type="scientific">Calocera cornea HHB12733</name>
    <dbReference type="NCBI Taxonomy" id="1353952"/>
    <lineage>
        <taxon>Eukaryota</taxon>
        <taxon>Fungi</taxon>
        <taxon>Dikarya</taxon>
        <taxon>Basidiomycota</taxon>
        <taxon>Agaricomycotina</taxon>
        <taxon>Dacrymycetes</taxon>
        <taxon>Dacrymycetales</taxon>
        <taxon>Dacrymycetaceae</taxon>
        <taxon>Calocera</taxon>
    </lineage>
</organism>
<feature type="region of interest" description="Disordered" evidence="1">
    <location>
        <begin position="1"/>
        <end position="35"/>
    </location>
</feature>
<dbReference type="EMBL" id="KV423989">
    <property type="protein sequence ID" value="KZT55787.1"/>
    <property type="molecule type" value="Genomic_DNA"/>
</dbReference>
<accession>A0A165EYF7</accession>
<name>A0A165EYF7_9BASI</name>
<dbReference type="STRING" id="1353952.A0A165EYF7"/>
<feature type="non-terminal residue" evidence="2">
    <location>
        <position position="777"/>
    </location>
</feature>
<dbReference type="AlphaFoldDB" id="A0A165EYF7"/>
<dbReference type="OrthoDB" id="3183767at2759"/>
<sequence length="777" mass="88475">MSTRPVDPTDSPNIPPEVFEDHLLPSPLSLDPVSTDNIPIPEHVPSPPRAPAESIEPVLYRTTTTRQGLFREYIEEPLNVPDAYVGDWSSTAEVPTLINEDLDAATDDSSDFFWPYPNWSSFAIDKHYWQDSKGNKSQQDLLALVATLNDPRFCAADLLDVNWVEVRKLLTAADPDVLGIKHGPGYSTTELSLQIPMGKQGFRSFVVPGFRYRPLLAVAMDVCQHDANSSAFHYTPYRLYQQLQPSKAPERIFDDVYSSDAWIGLHEALQHSEVPDDCQLPRAVLGLAFWSDATQAAQFGHSKLWPLYMMGSGFDLEIILVIDWLYYLRDLIISIRFRRNYPPWSNAFSPLASLGFNIFSALVVDVMHETELGVWKAVLVHLLRILHAHDPSTVLEFNTRFREVPKFGRETIRKFVGNVSDLKQMAARDYEDILQCIIPVFEGLLPEPHNSDILALLFTLGQWHALSKLQIHSERTVTLLQTTTVLLGHRLRLFTTKTCSAFQTFELEREAAARSRAAAKNSSGLMAGESTSTRRPKTFNLRTYKLHSLGDVAPTIPLLGPTDGYSTQVGELAHRKIKDFYRRGSKRDHIQQVTKLDSIGDRLRRMDTLSSSGSADAVLSPEELLPYTDGKARYHMAKRPLGWERLGEWELKHLGDRAAQLMIHQDFTRRLRNHLYARLFGIELYEDIPMEHQEELQRLYIVGHRIYWHAALRLNYTTYNLARGQDYINPNTDHCNIMMLSSAEDDQHPYCGPPRGLPPEEEEEWGAGSEEEGERDW</sequence>
<feature type="region of interest" description="Disordered" evidence="1">
    <location>
        <begin position="744"/>
        <end position="777"/>
    </location>
</feature>
<dbReference type="InterPro" id="IPR041078">
    <property type="entry name" value="Plavaka"/>
</dbReference>
<reference evidence="2 3" key="1">
    <citation type="journal article" date="2016" name="Mol. Biol. Evol.">
        <title>Comparative Genomics of Early-Diverging Mushroom-Forming Fungi Provides Insights into the Origins of Lignocellulose Decay Capabilities.</title>
        <authorList>
            <person name="Nagy L.G."/>
            <person name="Riley R."/>
            <person name="Tritt A."/>
            <person name="Adam C."/>
            <person name="Daum C."/>
            <person name="Floudas D."/>
            <person name="Sun H."/>
            <person name="Yadav J.S."/>
            <person name="Pangilinan J."/>
            <person name="Larsson K.H."/>
            <person name="Matsuura K."/>
            <person name="Barry K."/>
            <person name="Labutti K."/>
            <person name="Kuo R."/>
            <person name="Ohm R.A."/>
            <person name="Bhattacharya S.S."/>
            <person name="Shirouzu T."/>
            <person name="Yoshinaga Y."/>
            <person name="Martin F.M."/>
            <person name="Grigoriev I.V."/>
            <person name="Hibbett D.S."/>
        </authorList>
    </citation>
    <scope>NUCLEOTIDE SEQUENCE [LARGE SCALE GENOMIC DNA]</scope>
    <source>
        <strain evidence="2 3">HHB12733</strain>
    </source>
</reference>
<gene>
    <name evidence="2" type="ORF">CALCODRAFT_545299</name>
</gene>